<dbReference type="Gene3D" id="1.10.1200.10">
    <property type="entry name" value="ACP-like"/>
    <property type="match status" value="2"/>
</dbReference>
<dbReference type="InterPro" id="IPR020615">
    <property type="entry name" value="Thiolase_acyl_enz_int_AS"/>
</dbReference>
<protein>
    <submittedName>
        <fullName evidence="7">Polyketide synthase type I</fullName>
    </submittedName>
</protein>
<dbReference type="SUPFAM" id="SSF51735">
    <property type="entry name" value="NAD(P)-binding Rossmann-fold domains"/>
    <property type="match status" value="1"/>
</dbReference>
<dbReference type="Pfam" id="PF08659">
    <property type="entry name" value="KR"/>
    <property type="match status" value="1"/>
</dbReference>
<dbReference type="Proteomes" id="UP000278981">
    <property type="component" value="Unassembled WGS sequence"/>
</dbReference>
<dbReference type="FunFam" id="3.40.47.10:FF:000019">
    <property type="entry name" value="Polyketide synthase type I"/>
    <property type="match status" value="1"/>
</dbReference>
<evidence type="ECO:0000259" key="5">
    <source>
        <dbReference type="PROSITE" id="PS50075"/>
    </source>
</evidence>
<evidence type="ECO:0000256" key="2">
    <source>
        <dbReference type="ARBA" id="ARBA00022553"/>
    </source>
</evidence>
<organism evidence="7 8">
    <name type="scientific">Micromonospora ureilytica</name>
    <dbReference type="NCBI Taxonomy" id="709868"/>
    <lineage>
        <taxon>Bacteria</taxon>
        <taxon>Bacillati</taxon>
        <taxon>Actinomycetota</taxon>
        <taxon>Actinomycetes</taxon>
        <taxon>Micromonosporales</taxon>
        <taxon>Micromonosporaceae</taxon>
        <taxon>Micromonospora</taxon>
    </lineage>
</organism>
<evidence type="ECO:0000256" key="3">
    <source>
        <dbReference type="ARBA" id="ARBA00022679"/>
    </source>
</evidence>
<sequence length="2686" mass="274132">MSVGGAVGMRRDRRSASRVGGTDIAVVGVGCRFPGDVDDLDSLWRVLQEGRDVTGRVPAGRPGAASLDTVGVGGFLPDIDRFDAEFFGVSPREAREIDPQQRLLLTLAWQAMEHSGVPLTTWSGSNTGVYFGILAMDYAVLHARTLGVDQVGAHYASGKEFSFGSGRVSYTFGLNGPCMTLTAACASSLLAVHLAARALVAGDCDTALAGGVNLMVGPELTLYMRQIQALSPQGLCRPFDAAADGVVRGEGGAVVVLKRYADAVADGDEIWGVIKGSATNHDGRSAGLTAPSAVAQEQLLRNALRDAGVAPAEVGYVEAHSTGTPLGDPIELSALAAVFGPERPPERPLLIGSHKANFGHLDSAAGILGLLKGLLVARTGMVPPQIKLVQQTPRFGWSGSGLAVPTTRTALPHAPQHLTGVSAFGLSGSNVHVVLAAPDQDRPASAPEPVRWPVLVLSGPTEAALADQVTRHAELLDDSSVAEPDQLGDLLFSAGARRSHHTHRLAVTGATAADLRATLARHQDGEASPKTVAAELLHDGPAYVVHVFSGQGSQYPGMGLDLYRADPTMRATLDECDALTRRIARWSLLEELGRSTGSRLADTRFAQPAIFALQVGLSRLWARWGVPPDSVVGHSMGEVAAACAAGALPLEDALRVIVLRGELLQQAVGSGRMAAIALSADEVTAATERHAGEVVIAAVNGPRSVVVAGPAAALDRLLAELTAAGVRCVPLAGDYAFHSPAVAAYGDELERQLDGLTPAKPRVPMLSSVDPAAGPPVPDPAYWGRNVREPVLFWPAVDRLLARRPAVFLELGPHPVLTGPLSAALAARSRPGAAIGTLTRGRPPAESMTRALAEAYAAGVAVDWAAVHGEGRRYVPLPPVRLAGEKYWLPSPPIQNGTSVAQASPDAVRVGSQGPADPGPGARGLAGLTLGELRAEVRLIAPDGTVVQTLAGVGAPAAATRNGGGNGSRDSRAVGDGHGAAADANRTVATSGEAGGGVGNGGRAATNGNRQRAGTPSERERIAALVNDAAAEALGHEPGRRLARGRGFFELGMDSLALVALVSRLERDLGAVLGAAVGIEHPTIDALTDHLLAEVLTAAPPLQPGPPLQPESPPTRAAVVAPAAGALAARPTSGTPGPTAAVARGSAEPVAIVGIGCRLPQADGPEQFWQLLSDGVDATGDVPADRWDAEALLGAGPGAPGTVVTRRGGFLDRIDLFDNAFFRISAREARAMDPQQRLFLEVAWEALEDAGITLEHRRAARVGVFVGMNTTDYQQLLTRRARDVDLYYGTGNSFSGTAGRLSYFLDVRGPSLAIDTACSSSLVAVHLAVQSLRAGEADVALAGGVNVMVGPTVHLAMSAAGALSPDGRCKTFDAGADGYGRGEGAGVVVLKPLALAERDGDRIYAVIRGSAVNHNGASGGLTVPGGEAQEELIRSALAVGGVAASDVDYLEAHGTGTVLGDAVEVRAIARALGGGRQPDRPLLVGSVKTNIGHLEAAAGIAGLIKTALALRHGELPAHLHVSQPTNQVDWARLPVRITTSTTPWPATGGRPRVAGVSAFGFTGTNAHVVLSGPSAPASSSANGAGRPTWGVGPASRAGAIISGRAHLLVLSAAGDGALAAARDGFARALSAPADADIGDICYAAAARRAHLEHRLAVVGHGAAELVAGLSGGPTAQQGVAQGDTARLMIVYGDRVAVDWRALERDEPAFRGALDALDDAGVVRAALAANGAERGEPVAVLAIQLALAAVWEAYGLRPDAVAGCGVGELAAACAAGALDQAQAIRATLDGATVTVAPPVDSPAAPVLWLASVGGPLSGPHPLTARTPVFDGDALSASLAAAGEYELLAVAGGPDAAAVTAKRQPGLAAVGADLNRTEGFLDAVAGLHVRGVGIHWETLFGRRPYRAVLPRYPWQRRRHWADAPGQAASPAPAGTPAAVVRTASVTTAPAATTAAAVPAVSAVAVSAVAVSAVAVSAVAREAVEVTSGGPVGAVLPDDVRDRCAARMFTVRWRHVSPPAADPVGRWLVVPLTGASVEAARRVADALLLGGAEVTWQPSSAGSDRDRVAGASAAGVPAADAPWDEVPPNHGIVLVAAAVPGSVPGDVLAARVLRAARHLRTGLDVAPGRLRVVTAGAHQPTGSGEVDPAQATVWAAGRVLAMEAAPGWGGLVDIDPHALGTEPGQAGAEPGQAGADPGWAAGDAAELAGALTAPRAPGTEPAEDELCLRDGTWYAPRLSSADPLPAALPEIDCDPDAWYLVTDALHPASRPFVDVLVRRGLRRLIVGETTPPDTTPPDTAPPDTAPADTAPPDTAPADTASLDAVPSHDARLGELAAAGVVVRRIDLTATDLTAADLIAELTPDALGAPLGGVLLIGLPVPAAPLDTVDAAAVSAAMRWADLVHRLDLATRELAPRLFCVTGAAAAIWGATGMAARAAAEGAVDAVTAARERAGQPVQVVRFMPGDDPAQLSRRDRMVMVDSGLRPLAGADVGEAFEVALRAGLTQVTVADVDGPRYARVCRERAYRAFLAEVGTGSPVTAGRAEEAAPPVAPLAAVVLALPAEQRVEHLLETVLDAVAEVLGETSGVDVMANQGFFDLGMDSVMSLSLRGWLERALGVALPATLTFEFPNAAALTDHLLTLLDPTAAPTSGPPTITAPGVLVGAGDDLAAMPEDELIARLSAAIAEGG</sequence>
<evidence type="ECO:0000256" key="1">
    <source>
        <dbReference type="ARBA" id="ARBA00022450"/>
    </source>
</evidence>
<dbReference type="Gene3D" id="3.40.50.720">
    <property type="entry name" value="NAD(P)-binding Rossmann-like Domain"/>
    <property type="match status" value="1"/>
</dbReference>
<dbReference type="SMART" id="SM00825">
    <property type="entry name" value="PKS_KS"/>
    <property type="match status" value="2"/>
</dbReference>
<reference evidence="7 8" key="1">
    <citation type="submission" date="2018-04" db="EMBL/GenBank/DDBJ databases">
        <title>Micromonosporas from Atacama Desert.</title>
        <authorList>
            <person name="Carro L."/>
            <person name="Klenk H.-P."/>
            <person name="Goodfellow M."/>
        </authorList>
    </citation>
    <scope>NUCLEOTIDE SEQUENCE [LARGE SCALE GENOMIC DNA]</scope>
    <source>
        <strain evidence="7 8">LB19</strain>
    </source>
</reference>
<dbReference type="InterPro" id="IPR020806">
    <property type="entry name" value="PKS_PP-bd"/>
</dbReference>
<dbReference type="Pfam" id="PF16197">
    <property type="entry name" value="KAsynt_C_assoc"/>
    <property type="match status" value="1"/>
</dbReference>
<dbReference type="Pfam" id="PF00698">
    <property type="entry name" value="Acyl_transf_1"/>
    <property type="match status" value="2"/>
</dbReference>
<dbReference type="SMART" id="SM00823">
    <property type="entry name" value="PKS_PP"/>
    <property type="match status" value="2"/>
</dbReference>
<dbReference type="Gene3D" id="3.40.47.10">
    <property type="match status" value="2"/>
</dbReference>
<keyword evidence="2" id="KW-0597">Phosphoprotein</keyword>
<dbReference type="PROSITE" id="PS00012">
    <property type="entry name" value="PHOSPHOPANTETHEINE"/>
    <property type="match status" value="1"/>
</dbReference>
<dbReference type="PROSITE" id="PS00098">
    <property type="entry name" value="THIOLASE_1"/>
    <property type="match status" value="1"/>
</dbReference>
<feature type="region of interest" description="Disordered" evidence="4">
    <location>
        <begin position="956"/>
        <end position="1018"/>
    </location>
</feature>
<dbReference type="GO" id="GO:0004312">
    <property type="term" value="F:fatty acid synthase activity"/>
    <property type="evidence" value="ECO:0007669"/>
    <property type="project" value="TreeGrafter"/>
</dbReference>
<name>A0A3N9XEN3_9ACTN</name>
<dbReference type="InterPro" id="IPR016039">
    <property type="entry name" value="Thiolase-like"/>
</dbReference>
<dbReference type="SMART" id="SM01294">
    <property type="entry name" value="PKS_PP_betabranch"/>
    <property type="match status" value="1"/>
</dbReference>
<feature type="compositionally biased region" description="Low complexity" evidence="4">
    <location>
        <begin position="1003"/>
        <end position="1014"/>
    </location>
</feature>
<feature type="domain" description="Carrier" evidence="5">
    <location>
        <begin position="2565"/>
        <end position="2640"/>
    </location>
</feature>
<feature type="compositionally biased region" description="Low complexity" evidence="4">
    <location>
        <begin position="979"/>
        <end position="992"/>
    </location>
</feature>
<dbReference type="InterPro" id="IPR013968">
    <property type="entry name" value="PKS_KR"/>
</dbReference>
<dbReference type="InterPro" id="IPR036736">
    <property type="entry name" value="ACP-like_sf"/>
</dbReference>
<proteinExistence type="predicted"/>
<dbReference type="Pfam" id="PF02801">
    <property type="entry name" value="Ketoacyl-synt_C"/>
    <property type="match status" value="2"/>
</dbReference>
<dbReference type="InterPro" id="IPR050091">
    <property type="entry name" value="PKS_NRPS_Biosynth_Enz"/>
</dbReference>
<dbReference type="PROSITE" id="PS50075">
    <property type="entry name" value="CARRIER"/>
    <property type="match status" value="2"/>
</dbReference>
<dbReference type="Pfam" id="PF00550">
    <property type="entry name" value="PP-binding"/>
    <property type="match status" value="2"/>
</dbReference>
<feature type="domain" description="Ketosynthase family 3 (KS3)" evidence="6">
    <location>
        <begin position="21"/>
        <end position="437"/>
    </location>
</feature>
<dbReference type="Gene3D" id="3.40.366.10">
    <property type="entry name" value="Malonyl-Coenzyme A Acyl Carrier Protein, domain 2"/>
    <property type="match status" value="2"/>
</dbReference>
<feature type="compositionally biased region" description="Low complexity" evidence="4">
    <location>
        <begin position="2179"/>
        <end position="2197"/>
    </location>
</feature>
<dbReference type="GO" id="GO:0031177">
    <property type="term" value="F:phosphopantetheine binding"/>
    <property type="evidence" value="ECO:0007669"/>
    <property type="project" value="InterPro"/>
</dbReference>
<keyword evidence="3" id="KW-0808">Transferase</keyword>
<feature type="domain" description="Carrier" evidence="5">
    <location>
        <begin position="1020"/>
        <end position="1095"/>
    </location>
</feature>
<dbReference type="Gene3D" id="3.30.70.3290">
    <property type="match status" value="3"/>
</dbReference>
<keyword evidence="1" id="KW-0596">Phosphopantetheine</keyword>
<feature type="region of interest" description="Disordered" evidence="4">
    <location>
        <begin position="2284"/>
        <end position="2318"/>
    </location>
</feature>
<feature type="region of interest" description="Disordered" evidence="4">
    <location>
        <begin position="2173"/>
        <end position="2197"/>
    </location>
</feature>
<dbReference type="InterPro" id="IPR032821">
    <property type="entry name" value="PKS_assoc"/>
</dbReference>
<dbReference type="InterPro" id="IPR014043">
    <property type="entry name" value="Acyl_transferase_dom"/>
</dbReference>
<dbReference type="Pfam" id="PF22621">
    <property type="entry name" value="CurL-like_PKS_C"/>
    <property type="match status" value="1"/>
</dbReference>
<dbReference type="InterPro" id="IPR009081">
    <property type="entry name" value="PP-bd_ACP"/>
</dbReference>
<evidence type="ECO:0000259" key="6">
    <source>
        <dbReference type="PROSITE" id="PS52004"/>
    </source>
</evidence>
<dbReference type="InterPro" id="IPR018201">
    <property type="entry name" value="Ketoacyl_synth_AS"/>
</dbReference>
<dbReference type="PROSITE" id="PS52004">
    <property type="entry name" value="KS3_2"/>
    <property type="match status" value="2"/>
</dbReference>
<dbReference type="PANTHER" id="PTHR43775:SF37">
    <property type="entry name" value="SI:DKEY-61P9.11"/>
    <property type="match status" value="1"/>
</dbReference>
<dbReference type="SMART" id="SM00827">
    <property type="entry name" value="PKS_AT"/>
    <property type="match status" value="1"/>
</dbReference>
<feature type="domain" description="Ketosynthase family 3 (KS3)" evidence="6">
    <location>
        <begin position="1147"/>
        <end position="1572"/>
    </location>
</feature>
<feature type="compositionally biased region" description="Pro residues" evidence="4">
    <location>
        <begin position="2290"/>
        <end position="2301"/>
    </location>
</feature>
<evidence type="ECO:0000313" key="7">
    <source>
        <dbReference type="EMBL" id="RQX11410.1"/>
    </source>
</evidence>
<dbReference type="GO" id="GO:0004315">
    <property type="term" value="F:3-oxoacyl-[acyl-carrier-protein] synthase activity"/>
    <property type="evidence" value="ECO:0007669"/>
    <property type="project" value="InterPro"/>
</dbReference>
<dbReference type="InterPro" id="IPR016035">
    <property type="entry name" value="Acyl_Trfase/lysoPLipase"/>
</dbReference>
<dbReference type="Pfam" id="PF00109">
    <property type="entry name" value="ketoacyl-synt"/>
    <property type="match status" value="2"/>
</dbReference>
<dbReference type="InterPro" id="IPR001227">
    <property type="entry name" value="Ac_transferase_dom_sf"/>
</dbReference>
<dbReference type="CDD" id="cd00833">
    <property type="entry name" value="PKS"/>
    <property type="match status" value="2"/>
</dbReference>
<gene>
    <name evidence="7" type="ORF">DDE19_30705</name>
</gene>
<dbReference type="SMART" id="SM00822">
    <property type="entry name" value="PKS_KR"/>
    <property type="match status" value="1"/>
</dbReference>
<dbReference type="InterPro" id="IPR020841">
    <property type="entry name" value="PKS_Beta-ketoAc_synthase_dom"/>
</dbReference>
<dbReference type="InterPro" id="IPR014030">
    <property type="entry name" value="Ketoacyl_synth_N"/>
</dbReference>
<evidence type="ECO:0000313" key="8">
    <source>
        <dbReference type="Proteomes" id="UP000278981"/>
    </source>
</evidence>
<dbReference type="SUPFAM" id="SSF52151">
    <property type="entry name" value="FabD/lysophospholipase-like"/>
    <property type="match status" value="2"/>
</dbReference>
<evidence type="ECO:0000256" key="4">
    <source>
        <dbReference type="SAM" id="MobiDB-lite"/>
    </source>
</evidence>
<dbReference type="InterPro" id="IPR057326">
    <property type="entry name" value="KR_dom"/>
</dbReference>
<accession>A0A3N9XEN3</accession>
<dbReference type="InterPro" id="IPR014031">
    <property type="entry name" value="Ketoacyl_synth_C"/>
</dbReference>
<dbReference type="PROSITE" id="PS00606">
    <property type="entry name" value="KS3_1"/>
    <property type="match status" value="2"/>
</dbReference>
<feature type="compositionally biased region" description="Gly residues" evidence="4">
    <location>
        <begin position="993"/>
        <end position="1002"/>
    </location>
</feature>
<dbReference type="GO" id="GO:0006633">
    <property type="term" value="P:fatty acid biosynthetic process"/>
    <property type="evidence" value="ECO:0007669"/>
    <property type="project" value="InterPro"/>
</dbReference>
<dbReference type="InterPro" id="IPR016036">
    <property type="entry name" value="Malonyl_transacylase_ACP-bd"/>
</dbReference>
<dbReference type="PANTHER" id="PTHR43775">
    <property type="entry name" value="FATTY ACID SYNTHASE"/>
    <property type="match status" value="1"/>
</dbReference>
<dbReference type="InterPro" id="IPR036291">
    <property type="entry name" value="NAD(P)-bd_dom_sf"/>
</dbReference>
<feature type="region of interest" description="Disordered" evidence="4">
    <location>
        <begin position="895"/>
        <end position="925"/>
    </location>
</feature>
<dbReference type="InterPro" id="IPR006162">
    <property type="entry name" value="Ppantetheine_attach_site"/>
</dbReference>
<dbReference type="SUPFAM" id="SSF47336">
    <property type="entry name" value="ACP-like"/>
    <property type="match status" value="2"/>
</dbReference>
<dbReference type="SUPFAM" id="SSF55048">
    <property type="entry name" value="Probable ACP-binding domain of malonyl-CoA ACP transacylase"/>
    <property type="match status" value="1"/>
</dbReference>
<comment type="caution">
    <text evidence="7">The sequence shown here is derived from an EMBL/GenBank/DDBJ whole genome shotgun (WGS) entry which is preliminary data.</text>
</comment>
<feature type="compositionally biased region" description="Low complexity" evidence="4">
    <location>
        <begin position="2302"/>
        <end position="2317"/>
    </location>
</feature>
<dbReference type="SUPFAM" id="SSF53901">
    <property type="entry name" value="Thiolase-like"/>
    <property type="match status" value="2"/>
</dbReference>
<dbReference type="EMBL" id="QDGB01000371">
    <property type="protein sequence ID" value="RQX11410.1"/>
    <property type="molecule type" value="Genomic_DNA"/>
</dbReference>